<evidence type="ECO:0000313" key="4">
    <source>
        <dbReference type="Proteomes" id="UP001203423"/>
    </source>
</evidence>
<evidence type="ECO:0000259" key="2">
    <source>
        <dbReference type="Pfam" id="PF03724"/>
    </source>
</evidence>
<name>A0ABT0L6C1_9GAMM</name>
<dbReference type="PROSITE" id="PS51257">
    <property type="entry name" value="PROKAR_LIPOPROTEIN"/>
    <property type="match status" value="1"/>
</dbReference>
<keyword evidence="4" id="KW-1185">Reference proteome</keyword>
<organism evidence="3 4">
    <name type="scientific">Shewanella surugensis</name>
    <dbReference type="NCBI Taxonomy" id="212020"/>
    <lineage>
        <taxon>Bacteria</taxon>
        <taxon>Pseudomonadati</taxon>
        <taxon>Pseudomonadota</taxon>
        <taxon>Gammaproteobacteria</taxon>
        <taxon>Alteromonadales</taxon>
        <taxon>Shewanellaceae</taxon>
        <taxon>Shewanella</taxon>
    </lineage>
</organism>
<gene>
    <name evidence="3" type="ORF">L2764_00105</name>
</gene>
<dbReference type="Proteomes" id="UP001203423">
    <property type="component" value="Unassembled WGS sequence"/>
</dbReference>
<dbReference type="RefSeq" id="WP_248938202.1">
    <property type="nucleotide sequence ID" value="NZ_JAKIKS010000001.1"/>
</dbReference>
<dbReference type="InterPro" id="IPR038670">
    <property type="entry name" value="HslJ-like_sf"/>
</dbReference>
<accession>A0ABT0L6C1</accession>
<dbReference type="PANTHER" id="PTHR35535:SF1">
    <property type="entry name" value="HEAT SHOCK PROTEIN HSLJ"/>
    <property type="match status" value="1"/>
</dbReference>
<protein>
    <submittedName>
        <fullName evidence="3">META domain-containing protein</fullName>
    </submittedName>
</protein>
<reference evidence="3 4" key="1">
    <citation type="submission" date="2022-01" db="EMBL/GenBank/DDBJ databases">
        <title>Whole genome-based taxonomy of the Shewanellaceae.</title>
        <authorList>
            <person name="Martin-Rodriguez A.J."/>
        </authorList>
    </citation>
    <scope>NUCLEOTIDE SEQUENCE [LARGE SCALE GENOMIC DNA]</scope>
    <source>
        <strain evidence="3 4">DSM 17177</strain>
    </source>
</reference>
<comment type="caution">
    <text evidence="3">The sequence shown here is derived from an EMBL/GenBank/DDBJ whole genome shotgun (WGS) entry which is preliminary data.</text>
</comment>
<evidence type="ECO:0000313" key="3">
    <source>
        <dbReference type="EMBL" id="MCL1122922.1"/>
    </source>
</evidence>
<sequence>MMIVRLIIVSLVVLLTACQSTGVTVDDQLELEGTWHIEKINGQAVVNYSPAQLSFGTNGVLSGNNSCNTFTGNYTFVGSSLGLAPEAGTMKACVDALEAQEEQVMVLMLNVSQARLTKSKLLLKDENNKTLFVLKKMESENIGETPVSSHD</sequence>
<feature type="signal peptide" evidence="1">
    <location>
        <begin position="1"/>
        <end position="25"/>
    </location>
</feature>
<dbReference type="EMBL" id="JAKIKS010000001">
    <property type="protein sequence ID" value="MCL1122922.1"/>
    <property type="molecule type" value="Genomic_DNA"/>
</dbReference>
<dbReference type="Pfam" id="PF03724">
    <property type="entry name" value="META"/>
    <property type="match status" value="1"/>
</dbReference>
<feature type="chain" id="PRO_5047135460" evidence="1">
    <location>
        <begin position="26"/>
        <end position="151"/>
    </location>
</feature>
<evidence type="ECO:0000256" key="1">
    <source>
        <dbReference type="SAM" id="SignalP"/>
    </source>
</evidence>
<proteinExistence type="predicted"/>
<dbReference type="PANTHER" id="PTHR35535">
    <property type="entry name" value="HEAT SHOCK PROTEIN HSLJ"/>
    <property type="match status" value="1"/>
</dbReference>
<feature type="domain" description="DUF306" evidence="2">
    <location>
        <begin position="32"/>
        <end position="134"/>
    </location>
</feature>
<keyword evidence="1" id="KW-0732">Signal</keyword>
<dbReference type="InterPro" id="IPR005184">
    <property type="entry name" value="DUF306_Meta_HslJ"/>
</dbReference>
<dbReference type="Gene3D" id="2.40.128.270">
    <property type="match status" value="1"/>
</dbReference>
<dbReference type="InterPro" id="IPR053147">
    <property type="entry name" value="Hsp_HslJ-like"/>
</dbReference>